<dbReference type="GO" id="GO:0019882">
    <property type="term" value="P:antigen processing and presentation"/>
    <property type="evidence" value="ECO:0007669"/>
    <property type="project" value="InterPro"/>
</dbReference>
<proteinExistence type="predicted"/>
<dbReference type="GO" id="GO:0016020">
    <property type="term" value="C:membrane"/>
    <property type="evidence" value="ECO:0007669"/>
    <property type="project" value="InterPro"/>
</dbReference>
<dbReference type="InterPro" id="IPR036857">
    <property type="entry name" value="Thyroglobulin_1_sf"/>
</dbReference>
<reference evidence="4" key="1">
    <citation type="submission" date="2023-08" db="EMBL/GenBank/DDBJ databases">
        <title>Pelteobagrus vachellii genome.</title>
        <authorList>
            <person name="Liu H."/>
        </authorList>
    </citation>
    <scope>NUCLEOTIDE SEQUENCE</scope>
    <source>
        <strain evidence="4">PRFRI_2022a</strain>
        <tissue evidence="4">Muscle</tissue>
    </source>
</reference>
<dbReference type="SUPFAM" id="SSF57610">
    <property type="entry name" value="Thyroglobulin type-1 domain"/>
    <property type="match status" value="1"/>
</dbReference>
<accession>A0AA88MBF7</accession>
<evidence type="ECO:0000256" key="2">
    <source>
        <dbReference type="SAM" id="Phobius"/>
    </source>
</evidence>
<name>A0AA88MBF7_TACVA</name>
<evidence type="ECO:0000313" key="4">
    <source>
        <dbReference type="EMBL" id="KAK2834266.1"/>
    </source>
</evidence>
<dbReference type="GO" id="GO:0042289">
    <property type="term" value="F:MHC class II protein binding"/>
    <property type="evidence" value="ECO:0007669"/>
    <property type="project" value="InterPro"/>
</dbReference>
<keyword evidence="2" id="KW-0812">Transmembrane</keyword>
<evidence type="ECO:0000256" key="1">
    <source>
        <dbReference type="SAM" id="MobiDB-lite"/>
    </source>
</evidence>
<dbReference type="PANTHER" id="PTHR40710:SF1">
    <property type="entry name" value="RIKEN CDNA E230025N22 GENE"/>
    <property type="match status" value="1"/>
</dbReference>
<dbReference type="GO" id="GO:0006955">
    <property type="term" value="P:immune response"/>
    <property type="evidence" value="ECO:0007669"/>
    <property type="project" value="InterPro"/>
</dbReference>
<comment type="caution">
    <text evidence="4">The sequence shown here is derived from an EMBL/GenBank/DDBJ whole genome shotgun (WGS) entry which is preliminary data.</text>
</comment>
<dbReference type="EMBL" id="JAVHJS010000015">
    <property type="protein sequence ID" value="KAK2834266.1"/>
    <property type="molecule type" value="Genomic_DNA"/>
</dbReference>
<dbReference type="Proteomes" id="UP001187315">
    <property type="component" value="Unassembled WGS sequence"/>
</dbReference>
<feature type="transmembrane region" description="Helical" evidence="2">
    <location>
        <begin position="34"/>
        <end position="56"/>
    </location>
</feature>
<dbReference type="AlphaFoldDB" id="A0AA88MBF7"/>
<organism evidence="4 5">
    <name type="scientific">Tachysurus vachellii</name>
    <name type="common">Darkbarbel catfish</name>
    <name type="synonym">Pelteobagrus vachellii</name>
    <dbReference type="NCBI Taxonomy" id="175792"/>
    <lineage>
        <taxon>Eukaryota</taxon>
        <taxon>Metazoa</taxon>
        <taxon>Chordata</taxon>
        <taxon>Craniata</taxon>
        <taxon>Vertebrata</taxon>
        <taxon>Euteleostomi</taxon>
        <taxon>Actinopterygii</taxon>
        <taxon>Neopterygii</taxon>
        <taxon>Teleostei</taxon>
        <taxon>Ostariophysi</taxon>
        <taxon>Siluriformes</taxon>
        <taxon>Bagridae</taxon>
        <taxon>Tachysurus</taxon>
    </lineage>
</organism>
<feature type="compositionally biased region" description="Polar residues" evidence="1">
    <location>
        <begin position="13"/>
        <end position="27"/>
    </location>
</feature>
<feature type="region of interest" description="Disordered" evidence="1">
    <location>
        <begin position="1"/>
        <end position="27"/>
    </location>
</feature>
<dbReference type="PANTHER" id="PTHR40710">
    <property type="entry name" value="RIKEN CDNA E230025N22 GENE"/>
    <property type="match status" value="1"/>
</dbReference>
<feature type="domain" description="MHC class II-associated invariant chain/CLIP MHC II-interacting" evidence="3">
    <location>
        <begin position="4"/>
        <end position="106"/>
    </location>
</feature>
<keyword evidence="5" id="KW-1185">Reference proteome</keyword>
<gene>
    <name evidence="4" type="ORF">Q7C36_014967</name>
</gene>
<keyword evidence="2" id="KW-1133">Transmembrane helix</keyword>
<dbReference type="InterPro" id="IPR015386">
    <property type="entry name" value="MHC_II-assoc_invar/CLIP_MHC-bd"/>
</dbReference>
<sequence>MENHQNEALLERASSSETVTEPRSRNSNSKALKVTGLTLLACLLLAGQAFTAYYVVGQKDHLQALEKGQDVLKKEMTRMLTVAPKMMHTPMNNMPLMVAIDEDSPKKRVPLTKLQSSSFAMQREGSGLVEGPRAYPRRIMMPKNHMPLLSEFSMDKLEEEEKSTEFPAAVVETKCKLEAGQIKPGFFQPQCDEEGNFKPKQLQWNHHRGLKSWLKPENQKEWSRKSYTEEINRESVMEGPLSDSAETKNKLQHLLRGEMEMHLKEGRTSVERNQERVNRIKQLREELRKEEKTQMDSPEEPQEQEYSLLDTWSKEEYSKLQERMRKMKEDHEGVIHEELLKMESELHEEQPEGLEDEVMYLRRERQILVLQIEALWRENQQAEADLETLYKLHQQEIHSLREESLQVSEETEWHTD</sequence>
<evidence type="ECO:0000313" key="5">
    <source>
        <dbReference type="Proteomes" id="UP001187315"/>
    </source>
</evidence>
<dbReference type="Pfam" id="PF09307">
    <property type="entry name" value="MHC2-interact"/>
    <property type="match status" value="1"/>
</dbReference>
<keyword evidence="2" id="KW-0472">Membrane</keyword>
<dbReference type="GO" id="GO:0006886">
    <property type="term" value="P:intracellular protein transport"/>
    <property type="evidence" value="ECO:0007669"/>
    <property type="project" value="InterPro"/>
</dbReference>
<protein>
    <recommendedName>
        <fullName evidence="3">MHC class II-associated invariant chain/CLIP MHC II-interacting domain-containing protein</fullName>
    </recommendedName>
</protein>
<evidence type="ECO:0000259" key="3">
    <source>
        <dbReference type="Pfam" id="PF09307"/>
    </source>
</evidence>